<evidence type="ECO:0000313" key="3">
    <source>
        <dbReference type="Proteomes" id="UP000823775"/>
    </source>
</evidence>
<dbReference type="InterPro" id="IPR008271">
    <property type="entry name" value="Ser/Thr_kinase_AS"/>
</dbReference>
<dbReference type="InterPro" id="IPR011009">
    <property type="entry name" value="Kinase-like_dom_sf"/>
</dbReference>
<dbReference type="PANTHER" id="PTHR48008:SF14">
    <property type="entry name" value="PROTEIN KINASE DOMAIN-CONTAINING PROTEIN"/>
    <property type="match status" value="1"/>
</dbReference>
<dbReference type="InterPro" id="IPR052451">
    <property type="entry name" value="Ser/Thr_kinase-like"/>
</dbReference>
<dbReference type="Gene3D" id="1.10.510.10">
    <property type="entry name" value="Transferase(Phosphotransferase) domain 1"/>
    <property type="match status" value="1"/>
</dbReference>
<dbReference type="PROSITE" id="PS00108">
    <property type="entry name" value="PROTEIN_KINASE_ST"/>
    <property type="match status" value="1"/>
</dbReference>
<keyword evidence="3" id="KW-1185">Reference proteome</keyword>
<organism evidence="2 3">
    <name type="scientific">Datura stramonium</name>
    <name type="common">Jimsonweed</name>
    <name type="synonym">Common thornapple</name>
    <dbReference type="NCBI Taxonomy" id="4076"/>
    <lineage>
        <taxon>Eukaryota</taxon>
        <taxon>Viridiplantae</taxon>
        <taxon>Streptophyta</taxon>
        <taxon>Embryophyta</taxon>
        <taxon>Tracheophyta</taxon>
        <taxon>Spermatophyta</taxon>
        <taxon>Magnoliopsida</taxon>
        <taxon>eudicotyledons</taxon>
        <taxon>Gunneridae</taxon>
        <taxon>Pentapetalae</taxon>
        <taxon>asterids</taxon>
        <taxon>lamiids</taxon>
        <taxon>Solanales</taxon>
        <taxon>Solanaceae</taxon>
        <taxon>Solanoideae</taxon>
        <taxon>Datureae</taxon>
        <taxon>Datura</taxon>
    </lineage>
</organism>
<feature type="domain" description="Protein kinase" evidence="1">
    <location>
        <begin position="1"/>
        <end position="105"/>
    </location>
</feature>
<evidence type="ECO:0000313" key="2">
    <source>
        <dbReference type="EMBL" id="MCD7464964.1"/>
    </source>
</evidence>
<dbReference type="EMBL" id="JACEIK010001008">
    <property type="protein sequence ID" value="MCD7464964.1"/>
    <property type="molecule type" value="Genomic_DNA"/>
</dbReference>
<dbReference type="PROSITE" id="PS50011">
    <property type="entry name" value="PROTEIN_KINASE_DOM"/>
    <property type="match status" value="1"/>
</dbReference>
<name>A0ABS8T2S9_DATST</name>
<dbReference type="Pfam" id="PF00069">
    <property type="entry name" value="Pkinase"/>
    <property type="match status" value="1"/>
</dbReference>
<dbReference type="InterPro" id="IPR000719">
    <property type="entry name" value="Prot_kinase_dom"/>
</dbReference>
<reference evidence="2 3" key="1">
    <citation type="journal article" date="2021" name="BMC Genomics">
        <title>Datura genome reveals duplications of psychoactive alkaloid biosynthetic genes and high mutation rate following tissue culture.</title>
        <authorList>
            <person name="Rajewski A."/>
            <person name="Carter-House D."/>
            <person name="Stajich J."/>
            <person name="Litt A."/>
        </authorList>
    </citation>
    <scope>NUCLEOTIDE SEQUENCE [LARGE SCALE GENOMIC DNA]</scope>
    <source>
        <strain evidence="2">AR-01</strain>
    </source>
</reference>
<comment type="caution">
    <text evidence="2">The sequence shown here is derived from an EMBL/GenBank/DDBJ whole genome shotgun (WGS) entry which is preliminary data.</text>
</comment>
<proteinExistence type="predicted"/>
<evidence type="ECO:0000259" key="1">
    <source>
        <dbReference type="PROSITE" id="PS50011"/>
    </source>
</evidence>
<accession>A0ABS8T2S9</accession>
<dbReference type="Proteomes" id="UP000823775">
    <property type="component" value="Unassembled WGS sequence"/>
</dbReference>
<dbReference type="PANTHER" id="PTHR48008">
    <property type="entry name" value="LEUCINE-RICH REPEAT RECEPTOR-LIKE PROTEIN KINASE IMK3-RELATED"/>
    <property type="match status" value="1"/>
</dbReference>
<protein>
    <recommendedName>
        <fullName evidence="1">Protein kinase domain-containing protein</fullName>
    </recommendedName>
</protein>
<dbReference type="SUPFAM" id="SSF56112">
    <property type="entry name" value="Protein kinase-like (PK-like)"/>
    <property type="match status" value="1"/>
</dbReference>
<gene>
    <name evidence="2" type="ORF">HAX54_000298</name>
</gene>
<sequence>MFDFTALVLEYMPNGSLKKYLYLHNYFLGIMERLSIMIDVTCALKYLHHGCSLPLTHSDVKPSNVLLDEDMVAPLSEFGISKLPGEDESELYTKSLATLGYVIMF</sequence>